<gene>
    <name evidence="3" type="ORF">SAMN04488058_11073</name>
</gene>
<dbReference type="PANTHER" id="PTHR46401">
    <property type="entry name" value="GLYCOSYLTRANSFERASE WBBK-RELATED"/>
    <property type="match status" value="1"/>
</dbReference>
<dbReference type="AlphaFoldDB" id="A0A1H6ZRI2"/>
<dbReference type="Pfam" id="PF00534">
    <property type="entry name" value="Glycos_transf_1"/>
    <property type="match status" value="1"/>
</dbReference>
<dbReference type="FunFam" id="3.40.50.2000:FF:000119">
    <property type="entry name" value="Glycosyl transferase group 1"/>
    <property type="match status" value="1"/>
</dbReference>
<dbReference type="Gene3D" id="3.40.50.2000">
    <property type="entry name" value="Glycogen Phosphorylase B"/>
    <property type="match status" value="2"/>
</dbReference>
<dbReference type="PANTHER" id="PTHR46401:SF2">
    <property type="entry name" value="GLYCOSYLTRANSFERASE WBBK-RELATED"/>
    <property type="match status" value="1"/>
</dbReference>
<dbReference type="SUPFAM" id="SSF53756">
    <property type="entry name" value="UDP-Glycosyltransferase/glycogen phosphorylase"/>
    <property type="match status" value="1"/>
</dbReference>
<dbReference type="GO" id="GO:0009103">
    <property type="term" value="P:lipopolysaccharide biosynthetic process"/>
    <property type="evidence" value="ECO:0007669"/>
    <property type="project" value="TreeGrafter"/>
</dbReference>
<accession>A0A1H6ZRI2</accession>
<protein>
    <submittedName>
        <fullName evidence="3">Glycosyltransferase involved in cell wall bisynthesis</fullName>
    </submittedName>
</protein>
<keyword evidence="1 3" id="KW-0808">Transferase</keyword>
<name>A0A1H6ZRI2_9DEIO</name>
<dbReference type="EMBL" id="FNZA01000010">
    <property type="protein sequence ID" value="SEJ54754.1"/>
    <property type="molecule type" value="Genomic_DNA"/>
</dbReference>
<evidence type="ECO:0000256" key="1">
    <source>
        <dbReference type="ARBA" id="ARBA00022679"/>
    </source>
</evidence>
<dbReference type="InterPro" id="IPR001296">
    <property type="entry name" value="Glyco_trans_1"/>
</dbReference>
<dbReference type="STRING" id="856736.SAMN04488058_11073"/>
<evidence type="ECO:0000259" key="2">
    <source>
        <dbReference type="Pfam" id="PF00534"/>
    </source>
</evidence>
<proteinExistence type="predicted"/>
<dbReference type="Proteomes" id="UP000199223">
    <property type="component" value="Unassembled WGS sequence"/>
</dbReference>
<organism evidence="3 4">
    <name type="scientific">Deinococcus reticulitermitis</name>
    <dbReference type="NCBI Taxonomy" id="856736"/>
    <lineage>
        <taxon>Bacteria</taxon>
        <taxon>Thermotogati</taxon>
        <taxon>Deinococcota</taxon>
        <taxon>Deinococci</taxon>
        <taxon>Deinococcales</taxon>
        <taxon>Deinococcaceae</taxon>
        <taxon>Deinococcus</taxon>
    </lineage>
</organism>
<dbReference type="CDD" id="cd03809">
    <property type="entry name" value="GT4_MtfB-like"/>
    <property type="match status" value="1"/>
</dbReference>
<reference evidence="4" key="1">
    <citation type="submission" date="2016-10" db="EMBL/GenBank/DDBJ databases">
        <authorList>
            <person name="Varghese N."/>
            <person name="Submissions S."/>
        </authorList>
    </citation>
    <scope>NUCLEOTIDE SEQUENCE [LARGE SCALE GENOMIC DNA]</scope>
    <source>
        <strain evidence="4">CGMCC 1.10218</strain>
    </source>
</reference>
<evidence type="ECO:0000313" key="4">
    <source>
        <dbReference type="Proteomes" id="UP000199223"/>
    </source>
</evidence>
<dbReference type="GO" id="GO:0016757">
    <property type="term" value="F:glycosyltransferase activity"/>
    <property type="evidence" value="ECO:0007669"/>
    <property type="project" value="InterPro"/>
</dbReference>
<keyword evidence="4" id="KW-1185">Reference proteome</keyword>
<evidence type="ECO:0000313" key="3">
    <source>
        <dbReference type="EMBL" id="SEJ54754.1"/>
    </source>
</evidence>
<sequence>MININIRSIYGRELTGVQRYATELIARFPSFNAVGSPPGFENGVKGHLWDQAVLPLQLDGLLWSPANLGPVLYRPQVITVHDISPIDHPGWFDPKYVAMTRLLLPPLLKNVQHILTVSEFSRRRLIETFHLPVSKVTALPLAADGKFSPLTLEQQQQHRVLYGWPTRFVLSVGSLEPRKNLKSLFAAWNSWENRPRDLKLLVAGGQGKVFSSIGFDAVPEGVVLLGRVPDEHLPALYACAEAFVYPSLYEGFGLPPLEAMSCGTPVITSNVASLPEVVGDAALTVLPQDTAALREALRQVVGDAELATELRQRGLARAQGFSWETTAELTWQILTQEADRF</sequence>
<feature type="domain" description="Glycosyl transferase family 1" evidence="2">
    <location>
        <begin position="167"/>
        <end position="314"/>
    </location>
</feature>